<comment type="caution">
    <text evidence="3">The sequence shown here is derived from an EMBL/GenBank/DDBJ whole genome shotgun (WGS) entry which is preliminary data.</text>
</comment>
<dbReference type="InterPro" id="IPR053231">
    <property type="entry name" value="GPCR_LN-TM7"/>
</dbReference>
<dbReference type="PROSITE" id="PS50958">
    <property type="entry name" value="SMB_2"/>
    <property type="match status" value="1"/>
</dbReference>
<dbReference type="Proteomes" id="UP000749559">
    <property type="component" value="Unassembled WGS sequence"/>
</dbReference>
<dbReference type="OrthoDB" id="6066475at2759"/>
<dbReference type="SMART" id="SM00201">
    <property type="entry name" value="SO"/>
    <property type="match status" value="1"/>
</dbReference>
<dbReference type="EMBL" id="CAIIXF020000005">
    <property type="protein sequence ID" value="CAH1784694.1"/>
    <property type="molecule type" value="Genomic_DNA"/>
</dbReference>
<feature type="chain" id="PRO_5043826282" evidence="2">
    <location>
        <begin position="21"/>
        <end position="627"/>
    </location>
</feature>
<dbReference type="PROSITE" id="PS00524">
    <property type="entry name" value="SMB_1"/>
    <property type="match status" value="1"/>
</dbReference>
<feature type="region of interest" description="Disordered" evidence="1">
    <location>
        <begin position="564"/>
        <end position="597"/>
    </location>
</feature>
<dbReference type="PANTHER" id="PTHR45902:SF1">
    <property type="entry name" value="LATROPHILIN RECEPTOR-LIKE PROTEIN A"/>
    <property type="match status" value="1"/>
</dbReference>
<protein>
    <submittedName>
        <fullName evidence="3">Uncharacterized protein</fullName>
    </submittedName>
</protein>
<evidence type="ECO:0000256" key="1">
    <source>
        <dbReference type="SAM" id="MobiDB-lite"/>
    </source>
</evidence>
<reference evidence="3" key="1">
    <citation type="submission" date="2022-03" db="EMBL/GenBank/DDBJ databases">
        <authorList>
            <person name="Martin C."/>
        </authorList>
    </citation>
    <scope>NUCLEOTIDE SEQUENCE</scope>
</reference>
<gene>
    <name evidence="3" type="ORF">OFUS_LOCUS10846</name>
</gene>
<dbReference type="AlphaFoldDB" id="A0A8J1XEH2"/>
<dbReference type="InterPro" id="IPR001212">
    <property type="entry name" value="Somatomedin_B_dom"/>
</dbReference>
<dbReference type="InterPro" id="IPR036024">
    <property type="entry name" value="Somatomedin_B-like_dom_sf"/>
</dbReference>
<dbReference type="SUPFAM" id="SSF90188">
    <property type="entry name" value="Somatomedin B domain"/>
    <property type="match status" value="1"/>
</dbReference>
<organism evidence="3 4">
    <name type="scientific">Owenia fusiformis</name>
    <name type="common">Polychaete worm</name>
    <dbReference type="NCBI Taxonomy" id="6347"/>
    <lineage>
        <taxon>Eukaryota</taxon>
        <taxon>Metazoa</taxon>
        <taxon>Spiralia</taxon>
        <taxon>Lophotrochozoa</taxon>
        <taxon>Annelida</taxon>
        <taxon>Polychaeta</taxon>
        <taxon>Sedentaria</taxon>
        <taxon>Canalipalpata</taxon>
        <taxon>Sabellida</taxon>
        <taxon>Oweniida</taxon>
        <taxon>Oweniidae</taxon>
        <taxon>Owenia</taxon>
    </lineage>
</organism>
<name>A0A8J1XEH2_OWEFU</name>
<proteinExistence type="predicted"/>
<evidence type="ECO:0000313" key="4">
    <source>
        <dbReference type="Proteomes" id="UP000749559"/>
    </source>
</evidence>
<dbReference type="PANTHER" id="PTHR45902">
    <property type="entry name" value="LATROPHILIN RECEPTOR-LIKE PROTEIN A"/>
    <property type="match status" value="1"/>
</dbReference>
<sequence>MEKMTTRILIFLVLSIPILASKTRIEERRQLEKRKEIPSSFTQTEEYDDEREAVGNSMECAFNESEIVQCEKDTHSCVGKCGTSYNLNTSEESAPPFFCQCDTLCSHYGDCCKDYIETCVSKKVSEDIQEIKKDMYECTRIYGNFHVFLIKECQAEHQGGEMEEACKGSSHDIISRTPVMDVKHGHQYKNIYCAKCNNAGDHIQSWNVTILCLKGTLSNEELFDIDVDVFLNLVDNGGGCRLEFKPPLLLETSMLANQNLSETKKVASPSDNQTMAIFLSDNQTVAIHLSDTEAPENHQSRSQGSDIETFGNRLCFPMIRDCPDCAGSLLEKLCTTEGQNPLQSSSSKTYYNWFCFWCNNRVDSMIQVRCARTSRGGGMALAPFFSFQLLLDVTGKDAVDITVETKGNLLGLTPFTITCESKSQCGTRTCPVNYIRTGSTCSMEKIVIVELKCIIQQSNITEQIIRTSELRKLVNDLMSDAISTHYRTVGFLNVDFQQNCLVDIAFYAQVPAYAPIANIGQQLTDNFQAMLTYIEKSHNAAFALGINMTFTVTQNAMTKRINGDDTKEVNEGEVKENGKATGTEGKNKETKKENELKVSRGYSMQQKYLTDIVTILLVPLFVHLYVQ</sequence>
<dbReference type="Gene3D" id="4.10.410.20">
    <property type="match status" value="1"/>
</dbReference>
<feature type="compositionally biased region" description="Basic and acidic residues" evidence="1">
    <location>
        <begin position="585"/>
        <end position="597"/>
    </location>
</feature>
<feature type="signal peptide" evidence="2">
    <location>
        <begin position="1"/>
        <end position="20"/>
    </location>
</feature>
<dbReference type="Pfam" id="PF01033">
    <property type="entry name" value="Somatomedin_B"/>
    <property type="match status" value="1"/>
</dbReference>
<keyword evidence="4" id="KW-1185">Reference proteome</keyword>
<feature type="compositionally biased region" description="Basic and acidic residues" evidence="1">
    <location>
        <begin position="564"/>
        <end position="578"/>
    </location>
</feature>
<evidence type="ECO:0000256" key="2">
    <source>
        <dbReference type="SAM" id="SignalP"/>
    </source>
</evidence>
<evidence type="ECO:0000313" key="3">
    <source>
        <dbReference type="EMBL" id="CAH1784694.1"/>
    </source>
</evidence>
<keyword evidence="2" id="KW-0732">Signal</keyword>
<accession>A0A8J1XEH2</accession>